<dbReference type="EMBL" id="CP036425">
    <property type="protein sequence ID" value="QDU35457.1"/>
    <property type="molecule type" value="Genomic_DNA"/>
</dbReference>
<dbReference type="AlphaFoldDB" id="A0A517YZ18"/>
<sequence>MNIVEMQVQTQACYLILVIYLIVTDLSHKHKLMAIAEIR</sequence>
<evidence type="ECO:0000313" key="2">
    <source>
        <dbReference type="Proteomes" id="UP000317369"/>
    </source>
</evidence>
<dbReference type="KEGG" id="pcor:KS4_35400"/>
<organism evidence="1 2">
    <name type="scientific">Poriferisphaera corsica</name>
    <dbReference type="NCBI Taxonomy" id="2528020"/>
    <lineage>
        <taxon>Bacteria</taxon>
        <taxon>Pseudomonadati</taxon>
        <taxon>Planctomycetota</taxon>
        <taxon>Phycisphaerae</taxon>
        <taxon>Phycisphaerales</taxon>
        <taxon>Phycisphaeraceae</taxon>
        <taxon>Poriferisphaera</taxon>
    </lineage>
</organism>
<proteinExistence type="predicted"/>
<evidence type="ECO:0000313" key="1">
    <source>
        <dbReference type="EMBL" id="QDU35457.1"/>
    </source>
</evidence>
<name>A0A517YZ18_9BACT</name>
<keyword evidence="2" id="KW-1185">Reference proteome</keyword>
<accession>A0A517YZ18</accession>
<gene>
    <name evidence="1" type="ORF">KS4_35400</name>
</gene>
<reference evidence="1 2" key="1">
    <citation type="submission" date="2019-02" db="EMBL/GenBank/DDBJ databases">
        <title>Deep-cultivation of Planctomycetes and their phenomic and genomic characterization uncovers novel biology.</title>
        <authorList>
            <person name="Wiegand S."/>
            <person name="Jogler M."/>
            <person name="Boedeker C."/>
            <person name="Pinto D."/>
            <person name="Vollmers J."/>
            <person name="Rivas-Marin E."/>
            <person name="Kohn T."/>
            <person name="Peeters S.H."/>
            <person name="Heuer A."/>
            <person name="Rast P."/>
            <person name="Oberbeckmann S."/>
            <person name="Bunk B."/>
            <person name="Jeske O."/>
            <person name="Meyerdierks A."/>
            <person name="Storesund J.E."/>
            <person name="Kallscheuer N."/>
            <person name="Luecker S."/>
            <person name="Lage O.M."/>
            <person name="Pohl T."/>
            <person name="Merkel B.J."/>
            <person name="Hornburger P."/>
            <person name="Mueller R.-W."/>
            <person name="Bruemmer F."/>
            <person name="Labrenz M."/>
            <person name="Spormann A.M."/>
            <person name="Op den Camp H."/>
            <person name="Overmann J."/>
            <person name="Amann R."/>
            <person name="Jetten M.S.M."/>
            <person name="Mascher T."/>
            <person name="Medema M.H."/>
            <person name="Devos D.P."/>
            <person name="Kaster A.-K."/>
            <person name="Ovreas L."/>
            <person name="Rohde M."/>
            <person name="Galperin M.Y."/>
            <person name="Jogler C."/>
        </authorList>
    </citation>
    <scope>NUCLEOTIDE SEQUENCE [LARGE SCALE GENOMIC DNA]</scope>
    <source>
        <strain evidence="1 2">KS4</strain>
    </source>
</reference>
<protein>
    <submittedName>
        <fullName evidence="1">Uncharacterized protein</fullName>
    </submittedName>
</protein>
<dbReference type="Proteomes" id="UP000317369">
    <property type="component" value="Chromosome"/>
</dbReference>